<dbReference type="Proteomes" id="UP000185696">
    <property type="component" value="Unassembled WGS sequence"/>
</dbReference>
<organism evidence="1 2">
    <name type="scientific">Actinophytocola xinjiangensis</name>
    <dbReference type="NCBI Taxonomy" id="485602"/>
    <lineage>
        <taxon>Bacteria</taxon>
        <taxon>Bacillati</taxon>
        <taxon>Actinomycetota</taxon>
        <taxon>Actinomycetes</taxon>
        <taxon>Pseudonocardiales</taxon>
        <taxon>Pseudonocardiaceae</taxon>
    </lineage>
</organism>
<gene>
    <name evidence="1" type="ORF">BLA60_30755</name>
</gene>
<accession>A0A7Z0WGH0</accession>
<name>A0A7Z0WGH0_9PSEU</name>
<dbReference type="RefSeq" id="WP_075136529.1">
    <property type="nucleotide sequence ID" value="NZ_MSIF01000020.1"/>
</dbReference>
<keyword evidence="2" id="KW-1185">Reference proteome</keyword>
<evidence type="ECO:0008006" key="3">
    <source>
        <dbReference type="Google" id="ProtNLM"/>
    </source>
</evidence>
<evidence type="ECO:0000313" key="1">
    <source>
        <dbReference type="EMBL" id="OLF06648.1"/>
    </source>
</evidence>
<proteinExistence type="predicted"/>
<reference evidence="1 2" key="1">
    <citation type="submission" date="2016-12" db="EMBL/GenBank/DDBJ databases">
        <title>The draft genome sequence of Actinophytocola xinjiangensis.</title>
        <authorList>
            <person name="Wang W."/>
            <person name="Yuan L."/>
        </authorList>
    </citation>
    <scope>NUCLEOTIDE SEQUENCE [LARGE SCALE GENOMIC DNA]</scope>
    <source>
        <strain evidence="1 2">CGMCC 4.4663</strain>
    </source>
</reference>
<dbReference type="EMBL" id="MSIF01000020">
    <property type="protein sequence ID" value="OLF06648.1"/>
    <property type="molecule type" value="Genomic_DNA"/>
</dbReference>
<comment type="caution">
    <text evidence="1">The sequence shown here is derived from an EMBL/GenBank/DDBJ whole genome shotgun (WGS) entry which is preliminary data.</text>
</comment>
<dbReference type="OrthoDB" id="3262422at2"/>
<sequence length="99" mass="10282">MPDGYDVDPQVLTSSATEILECLDPLAELRLDSICGSDAQAYGHDDLFAAFGEFCVTWQLATSVLGSRSMSAAGMLGAAAESYAQSEVDSVQALAGATE</sequence>
<evidence type="ECO:0000313" key="2">
    <source>
        <dbReference type="Proteomes" id="UP000185696"/>
    </source>
</evidence>
<protein>
    <recommendedName>
        <fullName evidence="3">Excreted virulence factor EspC (Type VII ESX diderm)</fullName>
    </recommendedName>
</protein>
<dbReference type="AlphaFoldDB" id="A0A7Z0WGH0"/>